<evidence type="ECO:0000256" key="4">
    <source>
        <dbReference type="ARBA" id="ARBA00023172"/>
    </source>
</evidence>
<dbReference type="InterPro" id="IPR010998">
    <property type="entry name" value="Integrase_recombinase_N"/>
</dbReference>
<dbReference type="RefSeq" id="WP_057824644.1">
    <property type="nucleotide sequence ID" value="NZ_AZFX01000047.1"/>
</dbReference>
<name>A0A0R1W2Z5_9LACO</name>
<dbReference type="Pfam" id="PF14659">
    <property type="entry name" value="Phage_int_SAM_3"/>
    <property type="match status" value="1"/>
</dbReference>
<keyword evidence="3" id="KW-0238">DNA-binding</keyword>
<dbReference type="InterPro" id="IPR011010">
    <property type="entry name" value="DNA_brk_join_enz"/>
</dbReference>
<dbReference type="InterPro" id="IPR050090">
    <property type="entry name" value="Tyrosine_recombinase_XerCD"/>
</dbReference>
<evidence type="ECO:0000313" key="6">
    <source>
        <dbReference type="EMBL" id="KRM09654.1"/>
    </source>
</evidence>
<reference evidence="6 7" key="1">
    <citation type="journal article" date="2015" name="Genome Announc.">
        <title>Expanding the biotechnology potential of lactobacilli through comparative genomics of 213 strains and associated genera.</title>
        <authorList>
            <person name="Sun Z."/>
            <person name="Harris H.M."/>
            <person name="McCann A."/>
            <person name="Guo C."/>
            <person name="Argimon S."/>
            <person name="Zhang W."/>
            <person name="Yang X."/>
            <person name="Jeffery I.B."/>
            <person name="Cooney J.C."/>
            <person name="Kagawa T.F."/>
            <person name="Liu W."/>
            <person name="Song Y."/>
            <person name="Salvetti E."/>
            <person name="Wrobel A."/>
            <person name="Rasinkangas P."/>
            <person name="Parkhill J."/>
            <person name="Rea M.C."/>
            <person name="O'Sullivan O."/>
            <person name="Ritari J."/>
            <person name="Douillard F.P."/>
            <person name="Paul Ross R."/>
            <person name="Yang R."/>
            <person name="Briner A.E."/>
            <person name="Felis G.E."/>
            <person name="de Vos W.M."/>
            <person name="Barrangou R."/>
            <person name="Klaenhammer T.R."/>
            <person name="Caufield P.W."/>
            <person name="Cui Y."/>
            <person name="Zhang H."/>
            <person name="O'Toole P.W."/>
        </authorList>
    </citation>
    <scope>NUCLEOTIDE SEQUENCE [LARGE SCALE GENOMIC DNA]</scope>
    <source>
        <strain evidence="6 7">DSM 17758</strain>
    </source>
</reference>
<dbReference type="OrthoDB" id="9803188at2"/>
<dbReference type="Gene3D" id="1.10.443.10">
    <property type="entry name" value="Intergrase catalytic core"/>
    <property type="match status" value="1"/>
</dbReference>
<accession>A0A0R1W2Z5</accession>
<keyword evidence="4" id="KW-0233">DNA recombination</keyword>
<keyword evidence="7" id="KW-1185">Reference proteome</keyword>
<dbReference type="GO" id="GO:0006310">
    <property type="term" value="P:DNA recombination"/>
    <property type="evidence" value="ECO:0007669"/>
    <property type="project" value="UniProtKB-KW"/>
</dbReference>
<evidence type="ECO:0000256" key="2">
    <source>
        <dbReference type="ARBA" id="ARBA00022908"/>
    </source>
</evidence>
<dbReference type="STRING" id="1423735.FC15_GL001638"/>
<proteinExistence type="inferred from homology"/>
<protein>
    <submittedName>
        <fullName evidence="6">Integrase</fullName>
    </submittedName>
</protein>
<comment type="similarity">
    <text evidence="1">Belongs to the 'phage' integrase family.</text>
</comment>
<keyword evidence="2" id="KW-0229">DNA integration</keyword>
<dbReference type="Pfam" id="PF14657">
    <property type="entry name" value="Arm-DNA-bind_4"/>
    <property type="match status" value="1"/>
</dbReference>
<comment type="caution">
    <text evidence="6">The sequence shown here is derived from an EMBL/GenBank/DDBJ whole genome shotgun (WGS) entry which is preliminary data.</text>
</comment>
<sequence length="399" mass="46229">MATTKDPIKTRKNGTFYFCAYLGVDPKTGEKIQKQVGGFTTRRDARKAYKEMVGGSVEKVVAKRDQQHIQFKQFWEEFFLPWYKNQVKPQTYDSRRSSLKHFKMFEHMYMDKIKPVVIQKWQNQMTCQVSKSYTRLVQCMLSRVFQRAIVLGFMNENPTKTVGNVKKVKNQVDFWTKEEFEAVIKTFYIEDFYQHFCFFTLWFLFMTGMRIGEATALQWDDIDFEEGTVRINKTLWLRSYTNYSFSTPKTKASNRTIPLDAKALELLSDWKKAQALECKTDFVLSFNGVPTRRDLVMRIIKRHAALAGVHRIRVHALRHSHASLLISLDENPLVIKERLGHEDIQTTLGTYGHLYPNMNFENAKRLNGLVEISTAKSDAAQVQNNGVTAGLAPEVARAG</sequence>
<dbReference type="InterPro" id="IPR004107">
    <property type="entry name" value="Integrase_SAM-like_N"/>
</dbReference>
<dbReference type="Pfam" id="PF00589">
    <property type="entry name" value="Phage_integrase"/>
    <property type="match status" value="1"/>
</dbReference>
<dbReference type="PROSITE" id="PS51898">
    <property type="entry name" value="TYR_RECOMBINASE"/>
    <property type="match status" value="1"/>
</dbReference>
<dbReference type="Proteomes" id="UP000051315">
    <property type="component" value="Unassembled WGS sequence"/>
</dbReference>
<dbReference type="GO" id="GO:0015074">
    <property type="term" value="P:DNA integration"/>
    <property type="evidence" value="ECO:0007669"/>
    <property type="project" value="UniProtKB-KW"/>
</dbReference>
<evidence type="ECO:0000256" key="3">
    <source>
        <dbReference type="ARBA" id="ARBA00023125"/>
    </source>
</evidence>
<dbReference type="PANTHER" id="PTHR30349">
    <property type="entry name" value="PHAGE INTEGRASE-RELATED"/>
    <property type="match status" value="1"/>
</dbReference>
<dbReference type="Gene3D" id="1.10.150.130">
    <property type="match status" value="1"/>
</dbReference>
<dbReference type="SUPFAM" id="SSF56349">
    <property type="entry name" value="DNA breaking-rejoining enzymes"/>
    <property type="match status" value="1"/>
</dbReference>
<dbReference type="AlphaFoldDB" id="A0A0R1W2Z5"/>
<evidence type="ECO:0000256" key="1">
    <source>
        <dbReference type="ARBA" id="ARBA00008857"/>
    </source>
</evidence>
<evidence type="ECO:0000259" key="5">
    <source>
        <dbReference type="PROSITE" id="PS51898"/>
    </source>
</evidence>
<dbReference type="CDD" id="cd01189">
    <property type="entry name" value="INT_ICEBs1_C_like"/>
    <property type="match status" value="1"/>
</dbReference>
<dbReference type="PATRIC" id="fig|1423735.3.peg.1699"/>
<dbReference type="PANTHER" id="PTHR30349:SF64">
    <property type="entry name" value="PROPHAGE INTEGRASE INTD-RELATED"/>
    <property type="match status" value="1"/>
</dbReference>
<dbReference type="GO" id="GO:0003677">
    <property type="term" value="F:DNA binding"/>
    <property type="evidence" value="ECO:0007669"/>
    <property type="project" value="UniProtKB-KW"/>
</dbReference>
<dbReference type="InterPro" id="IPR002104">
    <property type="entry name" value="Integrase_catalytic"/>
</dbReference>
<feature type="domain" description="Tyr recombinase" evidence="5">
    <location>
        <begin position="170"/>
        <end position="364"/>
    </location>
</feature>
<organism evidence="6 7">
    <name type="scientific">Lapidilactobacillus concavus DSM 17758</name>
    <dbReference type="NCBI Taxonomy" id="1423735"/>
    <lineage>
        <taxon>Bacteria</taxon>
        <taxon>Bacillati</taxon>
        <taxon>Bacillota</taxon>
        <taxon>Bacilli</taxon>
        <taxon>Lactobacillales</taxon>
        <taxon>Lactobacillaceae</taxon>
        <taxon>Lapidilactobacillus</taxon>
    </lineage>
</organism>
<dbReference type="EMBL" id="AZFX01000047">
    <property type="protein sequence ID" value="KRM09654.1"/>
    <property type="molecule type" value="Genomic_DNA"/>
</dbReference>
<gene>
    <name evidence="6" type="ORF">FC15_GL001638</name>
</gene>
<dbReference type="InterPro" id="IPR028259">
    <property type="entry name" value="AP2-like_int_N"/>
</dbReference>
<evidence type="ECO:0000313" key="7">
    <source>
        <dbReference type="Proteomes" id="UP000051315"/>
    </source>
</evidence>
<dbReference type="InterPro" id="IPR013762">
    <property type="entry name" value="Integrase-like_cat_sf"/>
</dbReference>